<gene>
    <name evidence="1" type="ORF">F5X71_22525</name>
</gene>
<name>A0A6G9XUY1_NOCBR</name>
<accession>A0A6G9XUY1</accession>
<dbReference type="AlphaFoldDB" id="A0A6G9XUY1"/>
<evidence type="ECO:0000313" key="1">
    <source>
        <dbReference type="EMBL" id="QIS04734.1"/>
    </source>
</evidence>
<sequence>MPCAETAAGSVRSGNDADVDEQLYERSRRGLHAVAELLIAGPQYRQYGTIRLRVVHQGFGGVQWPVSVVGAELVWPEGRAALAGTYRELGRLANIEPGAPVGSYQDTTGVAPDSSMDIDPVAAQQISDWFAMGDKALRCLAPDSTPVLWPEHFDLSSALGEVNYGVSPGDSTHPGPYAYVGPWTPRTGEFWNAPFGALRSSAEFDSPASLLAFFEEGRAAAAK</sequence>
<proteinExistence type="predicted"/>
<dbReference type="Proteomes" id="UP000501705">
    <property type="component" value="Chromosome"/>
</dbReference>
<dbReference type="EMBL" id="CP046171">
    <property type="protein sequence ID" value="QIS04734.1"/>
    <property type="molecule type" value="Genomic_DNA"/>
</dbReference>
<reference evidence="1 2" key="1">
    <citation type="journal article" date="2019" name="ACS Chem. Biol.">
        <title>Identification and Mobilization of a Cryptic Antibiotic Biosynthesis Gene Locus from a Human-Pathogenic Nocardia Isolate.</title>
        <authorList>
            <person name="Herisse M."/>
            <person name="Ishida K."/>
            <person name="Porter J.L."/>
            <person name="Howden B."/>
            <person name="Hertweck C."/>
            <person name="Stinear T.P."/>
            <person name="Pidot S.J."/>
        </authorList>
    </citation>
    <scope>NUCLEOTIDE SEQUENCE [LARGE SCALE GENOMIC DNA]</scope>
    <source>
        <strain evidence="1 2">AUSMDU00024985</strain>
    </source>
</reference>
<protein>
    <submittedName>
        <fullName evidence="1">Uncharacterized protein</fullName>
    </submittedName>
</protein>
<evidence type="ECO:0000313" key="2">
    <source>
        <dbReference type="Proteomes" id="UP000501705"/>
    </source>
</evidence>
<organism evidence="1 2">
    <name type="scientific">Nocardia brasiliensis</name>
    <dbReference type="NCBI Taxonomy" id="37326"/>
    <lineage>
        <taxon>Bacteria</taxon>
        <taxon>Bacillati</taxon>
        <taxon>Actinomycetota</taxon>
        <taxon>Actinomycetes</taxon>
        <taxon>Mycobacteriales</taxon>
        <taxon>Nocardiaceae</taxon>
        <taxon>Nocardia</taxon>
    </lineage>
</organism>